<dbReference type="GO" id="GO:0009279">
    <property type="term" value="C:cell outer membrane"/>
    <property type="evidence" value="ECO:0007669"/>
    <property type="project" value="UniProtKB-SubCell"/>
</dbReference>
<sequence length="776" mass="87764">MHTIGKALLLLCSLTSAGEIAAQTVSGKLIDENKQPLPYANVVLLSLPDSTFVTGTVTAEDGTFSLNTTTPNQLVRISSIGYNTVYKPVQPANLGVIQLTSDTQQLGEVVVKADLPKTRVKGDAMVTTVAGSILENAGTGNDLLNKIPGVSANEGDIKVFGAGTPEIYINGRKVRDKSELDQLASDNIKSVEVVNNPGSRYDATVNAVIRIQTKKPQGEGFGFNNRFYTGYGYGWNVLDQYNFNYRKGGFDLSGMLYGKKGYTEDRKTITQKTLLDKTWIQDSYLCTQYDMKDVSAMLSLNYQFNENHSLGARYDYDRTPERHETVDPMNTLVYQDNALYEESHTTGWRNTQETRHTLNAYYNGRVGDWNIDFNADGFWSDTKNPQEMLEQFTPAGGSLEKQTVTTKNLTDNTLYATKLVFGHPLWGGNLSFGGEYTYTNRDNSYMNVEGILDNNNSSIKENSTSAFLEYARSFGKLQAQLGVRYEHLSSDYYEDGKYMDEQSRTYDNVFPSISLNLPIGKVQTQLTYTGSIYRPSYWMLRSDIMYGNRYTYEGGNPLLRPSLINRLTLNVSYKWIYLNSRYIHGEDAITQLSRAYSEDDPTVSLYSFYNMYNSDKLYTTLTLSPTIGLWSPQFNFLLLQQWYKVETSNGTENFNNPILNFAWNNNFKLPLGISLDVDLGFDTPGDNENTKVEEWCWFANISLYKSFFKDRLSVQLKAYDLFNSYQAKSTIYSGNRLMTGKMEARRNIGITLRYKFNATKSKYKGTGAGDSQKNRM</sequence>
<evidence type="ECO:0000259" key="5">
    <source>
        <dbReference type="Pfam" id="PF14905"/>
    </source>
</evidence>
<name>A0A3E4N1T5_9BACT</name>
<comment type="caution">
    <text evidence="6">The sequence shown here is derived from an EMBL/GenBank/DDBJ whole genome shotgun (WGS) entry which is preliminary data.</text>
</comment>
<keyword evidence="9" id="KW-1185">Reference proteome</keyword>
<dbReference type="SUPFAM" id="SSF49464">
    <property type="entry name" value="Carboxypeptidase regulatory domain-like"/>
    <property type="match status" value="1"/>
</dbReference>
<feature type="domain" description="Outer membrane protein beta-barrel" evidence="5">
    <location>
        <begin position="371"/>
        <end position="754"/>
    </location>
</feature>
<evidence type="ECO:0000256" key="2">
    <source>
        <dbReference type="ARBA" id="ARBA00023136"/>
    </source>
</evidence>
<dbReference type="InterPro" id="IPR036942">
    <property type="entry name" value="Beta-barrel_TonB_sf"/>
</dbReference>
<dbReference type="InterPro" id="IPR041700">
    <property type="entry name" value="OMP_b-brl_3"/>
</dbReference>
<dbReference type="RefSeq" id="WP_117672647.1">
    <property type="nucleotide sequence ID" value="NZ_CABOGR010000014.1"/>
</dbReference>
<dbReference type="Gene3D" id="2.40.170.20">
    <property type="entry name" value="TonB-dependent receptor, beta-barrel domain"/>
    <property type="match status" value="1"/>
</dbReference>
<dbReference type="Proteomes" id="UP000260862">
    <property type="component" value="Unassembled WGS sequence"/>
</dbReference>
<organism evidence="6 9">
    <name type="scientific">Phocaeicola plebeius</name>
    <dbReference type="NCBI Taxonomy" id="310297"/>
    <lineage>
        <taxon>Bacteria</taxon>
        <taxon>Pseudomonadati</taxon>
        <taxon>Bacteroidota</taxon>
        <taxon>Bacteroidia</taxon>
        <taxon>Bacteroidales</taxon>
        <taxon>Bacteroidaceae</taxon>
        <taxon>Phocaeicola</taxon>
    </lineage>
</organism>
<dbReference type="Proteomes" id="UP000283485">
    <property type="component" value="Unassembled WGS sequence"/>
</dbReference>
<keyword evidence="2" id="KW-0472">Membrane</keyword>
<dbReference type="Proteomes" id="UP000285750">
    <property type="component" value="Unassembled WGS sequence"/>
</dbReference>
<accession>A0A3E4N1T5</accession>
<dbReference type="Pfam" id="PF13715">
    <property type="entry name" value="CarbopepD_reg_2"/>
    <property type="match status" value="1"/>
</dbReference>
<reference evidence="9 10" key="1">
    <citation type="submission" date="2018-08" db="EMBL/GenBank/DDBJ databases">
        <title>A genome reference for cultivated species of the human gut microbiota.</title>
        <authorList>
            <person name="Zou Y."/>
            <person name="Xue W."/>
            <person name="Luo G."/>
        </authorList>
    </citation>
    <scope>NUCLEOTIDE SEQUENCE [LARGE SCALE GENOMIC DNA]</scope>
    <source>
        <strain evidence="7 11">AF24-16AC</strain>
        <strain evidence="8 10">AM23-23</strain>
        <strain evidence="6 9">TF10-3AC</strain>
    </source>
</reference>
<dbReference type="InterPro" id="IPR037066">
    <property type="entry name" value="Plug_dom_sf"/>
</dbReference>
<evidence type="ECO:0000256" key="4">
    <source>
        <dbReference type="SAM" id="SignalP"/>
    </source>
</evidence>
<evidence type="ECO:0000313" key="7">
    <source>
        <dbReference type="EMBL" id="RGS07063.1"/>
    </source>
</evidence>
<dbReference type="InterPro" id="IPR008969">
    <property type="entry name" value="CarboxyPept-like_regulatory"/>
</dbReference>
<dbReference type="EMBL" id="QRUY01000018">
    <property type="protein sequence ID" value="RGS07063.1"/>
    <property type="molecule type" value="Genomic_DNA"/>
</dbReference>
<keyword evidence="6" id="KW-0675">Receptor</keyword>
<keyword evidence="3" id="KW-0998">Cell outer membrane</keyword>
<keyword evidence="4" id="KW-0732">Signal</keyword>
<comment type="subcellular location">
    <subcellularLocation>
        <location evidence="1">Cell outer membrane</location>
    </subcellularLocation>
</comment>
<evidence type="ECO:0000313" key="8">
    <source>
        <dbReference type="EMBL" id="RHF91275.1"/>
    </source>
</evidence>
<gene>
    <name evidence="8" type="ORF">DW653_07470</name>
    <name evidence="7" type="ORF">DWY14_09460</name>
    <name evidence="6" type="ORF">DXD04_08675</name>
</gene>
<dbReference type="EMBL" id="QSQT01000014">
    <property type="protein sequence ID" value="RGK55865.1"/>
    <property type="molecule type" value="Genomic_DNA"/>
</dbReference>
<evidence type="ECO:0000256" key="1">
    <source>
        <dbReference type="ARBA" id="ARBA00004442"/>
    </source>
</evidence>
<evidence type="ECO:0000313" key="6">
    <source>
        <dbReference type="EMBL" id="RGK55865.1"/>
    </source>
</evidence>
<dbReference type="EMBL" id="QRHQ01000011">
    <property type="protein sequence ID" value="RHF91275.1"/>
    <property type="molecule type" value="Genomic_DNA"/>
</dbReference>
<feature type="signal peptide" evidence="4">
    <location>
        <begin position="1"/>
        <end position="21"/>
    </location>
</feature>
<evidence type="ECO:0000313" key="10">
    <source>
        <dbReference type="Proteomes" id="UP000283485"/>
    </source>
</evidence>
<dbReference type="Gene3D" id="2.170.130.10">
    <property type="entry name" value="TonB-dependent receptor, plug domain"/>
    <property type="match status" value="1"/>
</dbReference>
<evidence type="ECO:0000313" key="11">
    <source>
        <dbReference type="Proteomes" id="UP000285750"/>
    </source>
</evidence>
<dbReference type="Pfam" id="PF14905">
    <property type="entry name" value="OMP_b-brl_3"/>
    <property type="match status" value="1"/>
</dbReference>
<evidence type="ECO:0000256" key="3">
    <source>
        <dbReference type="ARBA" id="ARBA00023237"/>
    </source>
</evidence>
<dbReference type="SUPFAM" id="SSF56935">
    <property type="entry name" value="Porins"/>
    <property type="match status" value="1"/>
</dbReference>
<evidence type="ECO:0000313" key="9">
    <source>
        <dbReference type="Proteomes" id="UP000260862"/>
    </source>
</evidence>
<proteinExistence type="predicted"/>
<feature type="chain" id="PRO_5041870866" evidence="4">
    <location>
        <begin position="22"/>
        <end position="776"/>
    </location>
</feature>
<protein>
    <submittedName>
        <fullName evidence="6">TonB-dependent receptor</fullName>
    </submittedName>
</protein>
<dbReference type="AlphaFoldDB" id="A0A3E4N1T5"/>